<name>A0A927FT08_9HYPH</name>
<dbReference type="Pfam" id="PF10098">
    <property type="entry name" value="DUF2336"/>
    <property type="match status" value="1"/>
</dbReference>
<reference evidence="1" key="1">
    <citation type="submission" date="2020-09" db="EMBL/GenBank/DDBJ databases">
        <title>Genome seq and assembly of Devosia sp.</title>
        <authorList>
            <person name="Chhetri G."/>
        </authorList>
    </citation>
    <scope>NUCLEOTIDE SEQUENCE</scope>
    <source>
        <strain evidence="1">PTR5</strain>
    </source>
</reference>
<dbReference type="AlphaFoldDB" id="A0A927FT08"/>
<dbReference type="RefSeq" id="WP_191772490.1">
    <property type="nucleotide sequence ID" value="NZ_JACYFU010000001.1"/>
</dbReference>
<dbReference type="Proteomes" id="UP000654108">
    <property type="component" value="Unassembled WGS sequence"/>
</dbReference>
<proteinExistence type="predicted"/>
<sequence>MIGYQEFARLSQSSDSDERGHAAHLAALAYLGFDGPADEHAALYAALVSFLDDPSVKVRAALAYGLLHAERAPRPILLALMHDSGVIARAVLQYSPVLVDADLVGMVHTADVETLFAIAQRDKISRRLARALIDRAEDGISLGLLRRSDVEIDPDLLDTLANRHGQDAAFRGALLARKDLGGHARLLLVKHATDALRGCRMVSGALAAERLNSILRDGNDTAISAIGEGEVCRKAQGYVEQLVGAERLNTRLLLHAMVTGHVMFFAACVAELAGVSQTKTYSILESGSRPALRALFGRCGLSAALCGLFVRLIMHARSADLADDVAARHFVVTALTEDLIAEYEGDIPTDLEEAFAYLGEQNIALARKAARGVMAAFAETAVGVLSLPRQEDERLHLPAA</sequence>
<keyword evidence="2" id="KW-1185">Reference proteome</keyword>
<evidence type="ECO:0000313" key="2">
    <source>
        <dbReference type="Proteomes" id="UP000654108"/>
    </source>
</evidence>
<evidence type="ECO:0000313" key="1">
    <source>
        <dbReference type="EMBL" id="MBD8064393.1"/>
    </source>
</evidence>
<protein>
    <submittedName>
        <fullName evidence="1">DUF2336 domain-containing protein</fullName>
    </submittedName>
</protein>
<dbReference type="InterPro" id="IPR019285">
    <property type="entry name" value="DUF2336"/>
</dbReference>
<gene>
    <name evidence="1" type="ORF">IC608_02740</name>
</gene>
<organism evidence="1 2">
    <name type="scientific">Devosia oryzisoli</name>
    <dbReference type="NCBI Taxonomy" id="2774138"/>
    <lineage>
        <taxon>Bacteria</taxon>
        <taxon>Pseudomonadati</taxon>
        <taxon>Pseudomonadota</taxon>
        <taxon>Alphaproteobacteria</taxon>
        <taxon>Hyphomicrobiales</taxon>
        <taxon>Devosiaceae</taxon>
        <taxon>Devosia</taxon>
    </lineage>
</organism>
<dbReference type="EMBL" id="JACYFU010000001">
    <property type="protein sequence ID" value="MBD8064393.1"/>
    <property type="molecule type" value="Genomic_DNA"/>
</dbReference>
<accession>A0A927FT08</accession>
<comment type="caution">
    <text evidence="1">The sequence shown here is derived from an EMBL/GenBank/DDBJ whole genome shotgun (WGS) entry which is preliminary data.</text>
</comment>